<evidence type="ECO:0000313" key="1">
    <source>
        <dbReference type="EMBL" id="KAL0576922.1"/>
    </source>
</evidence>
<evidence type="ECO:0000313" key="2">
    <source>
        <dbReference type="Proteomes" id="UP001465976"/>
    </source>
</evidence>
<proteinExistence type="predicted"/>
<gene>
    <name evidence="1" type="ORF">V5O48_005068</name>
</gene>
<name>A0ABR3FND7_9AGAR</name>
<keyword evidence="2" id="KW-1185">Reference proteome</keyword>
<organism evidence="1 2">
    <name type="scientific">Marasmius crinis-equi</name>
    <dbReference type="NCBI Taxonomy" id="585013"/>
    <lineage>
        <taxon>Eukaryota</taxon>
        <taxon>Fungi</taxon>
        <taxon>Dikarya</taxon>
        <taxon>Basidiomycota</taxon>
        <taxon>Agaricomycotina</taxon>
        <taxon>Agaricomycetes</taxon>
        <taxon>Agaricomycetidae</taxon>
        <taxon>Agaricales</taxon>
        <taxon>Marasmiineae</taxon>
        <taxon>Marasmiaceae</taxon>
        <taxon>Marasmius</taxon>
    </lineage>
</organism>
<comment type="caution">
    <text evidence="1">The sequence shown here is derived from an EMBL/GenBank/DDBJ whole genome shotgun (WGS) entry which is preliminary data.</text>
</comment>
<dbReference type="Proteomes" id="UP001465976">
    <property type="component" value="Unassembled WGS sequence"/>
</dbReference>
<protein>
    <recommendedName>
        <fullName evidence="3">Capsid protein</fullName>
    </recommendedName>
</protein>
<evidence type="ECO:0008006" key="3">
    <source>
        <dbReference type="Google" id="ProtNLM"/>
    </source>
</evidence>
<reference evidence="1 2" key="1">
    <citation type="submission" date="2024-02" db="EMBL/GenBank/DDBJ databases">
        <title>A draft genome for the cacao thread blight pathogen Marasmius crinis-equi.</title>
        <authorList>
            <person name="Cohen S.P."/>
            <person name="Baruah I.K."/>
            <person name="Amoako-Attah I."/>
            <person name="Bukari Y."/>
            <person name="Meinhardt L.W."/>
            <person name="Bailey B.A."/>
        </authorList>
    </citation>
    <scope>NUCLEOTIDE SEQUENCE [LARGE SCALE GENOMIC DNA]</scope>
    <source>
        <strain evidence="1 2">GH-76</strain>
    </source>
</reference>
<accession>A0ABR3FND7</accession>
<dbReference type="EMBL" id="JBAHYK010000189">
    <property type="protein sequence ID" value="KAL0576922.1"/>
    <property type="molecule type" value="Genomic_DNA"/>
</dbReference>
<sequence length="404" mass="44788">MPEKIPLPKFLKMLTSGNVPVARAMNVSSKMSAYYLPNTWNSALTLSPLARYKQCNTAEQLSELDDFKLKGYGVEEKDVRKLVLTAVKKAGYGTTSAKRNRVELGEPGPSTATNSVIPPSTVDVLTTPNKRKRKRNEEVNEFLPSAPDEAAGYGSLDFNEVLDEEVLRTKSVVINRAPLMTIWATVVAERMGFKREEALSIASVYTEMNAISKGVTLGIFEEGKEKGLDASRGGTQPYVDFIGRRPLYQTQEEDWRALLKGTPAKPSAAYGYISRSFRQTTPYITGSLRLLANSFTSQEINDKAWSLYIRFRPEVNEWGKRSQVKCLDILTLRKPAGGTTETKDAGGQATEGITQNIKYEEAIDDAEALTPDKKRTKTSTPLENYEQSLADDRLLNDAISAADF</sequence>